<protein>
    <submittedName>
        <fullName evidence="2">NifB/NifX family molybdenum-iron cluster-binding protein</fullName>
    </submittedName>
</protein>
<evidence type="ECO:0000313" key="2">
    <source>
        <dbReference type="EMBL" id="MBC8542935.1"/>
    </source>
</evidence>
<evidence type="ECO:0000313" key="3">
    <source>
        <dbReference type="Proteomes" id="UP000657006"/>
    </source>
</evidence>
<organism evidence="2 3">
    <name type="scientific">Bianquea renquensis</name>
    <dbReference type="NCBI Taxonomy" id="2763661"/>
    <lineage>
        <taxon>Bacteria</taxon>
        <taxon>Bacillati</taxon>
        <taxon>Bacillota</taxon>
        <taxon>Clostridia</taxon>
        <taxon>Eubacteriales</taxon>
        <taxon>Bianqueaceae</taxon>
        <taxon>Bianquea</taxon>
    </lineage>
</organism>
<dbReference type="InterPro" id="IPR003731">
    <property type="entry name" value="Di-Nase_FeMo-co_biosynth"/>
</dbReference>
<dbReference type="RefSeq" id="WP_177714389.1">
    <property type="nucleotide sequence ID" value="NZ_JACRSQ010000005.1"/>
</dbReference>
<dbReference type="AlphaFoldDB" id="A0A926DPR9"/>
<dbReference type="Pfam" id="PF02579">
    <property type="entry name" value="Nitro_FeMo-Co"/>
    <property type="match status" value="1"/>
</dbReference>
<sequence length="126" mass="13473">MKIAVSYEDGQVFQHFGHCQQFKVYEVKGSSLQTSQILDASGSGHGALAEFLKNHGVTVLLCGGIGGGAREALASAGITLYPGVHGDADQQVQAFISGTLQYDPDTQCHHHHDHREGHCHGHTCSH</sequence>
<dbReference type="InterPro" id="IPR036105">
    <property type="entry name" value="DiNase_FeMo-co_biosyn_sf"/>
</dbReference>
<evidence type="ECO:0000259" key="1">
    <source>
        <dbReference type="Pfam" id="PF02579"/>
    </source>
</evidence>
<accession>A0A926DPR9</accession>
<dbReference type="PANTHER" id="PTHR42983">
    <property type="entry name" value="DINITROGENASE IRON-MOLYBDENUM COFACTOR PROTEIN-RELATED"/>
    <property type="match status" value="1"/>
</dbReference>
<dbReference type="InterPro" id="IPR033913">
    <property type="entry name" value="MTH1175_dom"/>
</dbReference>
<dbReference type="Gene3D" id="3.30.420.130">
    <property type="entry name" value="Dinitrogenase iron-molybdenum cofactor biosynthesis domain"/>
    <property type="match status" value="1"/>
</dbReference>
<dbReference type="SUPFAM" id="SSF53146">
    <property type="entry name" value="Nitrogenase accessory factor-like"/>
    <property type="match status" value="1"/>
</dbReference>
<dbReference type="EMBL" id="JACRSQ010000005">
    <property type="protein sequence ID" value="MBC8542935.1"/>
    <property type="molecule type" value="Genomic_DNA"/>
</dbReference>
<feature type="domain" description="Dinitrogenase iron-molybdenum cofactor biosynthesis" evidence="1">
    <location>
        <begin position="9"/>
        <end position="96"/>
    </location>
</feature>
<keyword evidence="3" id="KW-1185">Reference proteome</keyword>
<dbReference type="PANTHER" id="PTHR42983:SF1">
    <property type="entry name" value="IRON-MOLYBDENUM PROTEIN"/>
    <property type="match status" value="1"/>
</dbReference>
<comment type="caution">
    <text evidence="2">The sequence shown here is derived from an EMBL/GenBank/DDBJ whole genome shotgun (WGS) entry which is preliminary data.</text>
</comment>
<dbReference type="CDD" id="cd00851">
    <property type="entry name" value="MTH1175"/>
    <property type="match status" value="1"/>
</dbReference>
<proteinExistence type="predicted"/>
<reference evidence="2" key="1">
    <citation type="submission" date="2020-08" db="EMBL/GenBank/DDBJ databases">
        <title>Genome public.</title>
        <authorList>
            <person name="Liu C."/>
            <person name="Sun Q."/>
        </authorList>
    </citation>
    <scope>NUCLEOTIDE SEQUENCE</scope>
    <source>
        <strain evidence="2">NSJ-32</strain>
    </source>
</reference>
<gene>
    <name evidence="2" type="ORF">H8730_05185</name>
</gene>
<dbReference type="Proteomes" id="UP000657006">
    <property type="component" value="Unassembled WGS sequence"/>
</dbReference>
<name>A0A926DPR9_9FIRM</name>